<protein>
    <recommendedName>
        <fullName evidence="6">Reverse transcriptase Ty1/copia-type domain-containing protein</fullName>
    </recommendedName>
</protein>
<dbReference type="EMBL" id="JAUHHV010000001">
    <property type="protein sequence ID" value="KAK1434308.1"/>
    <property type="molecule type" value="Genomic_DNA"/>
</dbReference>
<feature type="compositionally biased region" description="Polar residues" evidence="1">
    <location>
        <begin position="179"/>
        <end position="191"/>
    </location>
</feature>
<feature type="domain" description="Retroviral polymerase SH3-like" evidence="3">
    <location>
        <begin position="55"/>
        <end position="110"/>
    </location>
</feature>
<sequence>MLIESKLPIIFWAEAVNCAAYVLNRVLIVKEKLKTSYQLFRGIKPLIDFLRPFGCSCTLLNTQDQKTKFGAVSDECFFVGYSNTQKAYRVYNKRTRIVQESYYVDWQESNTTISIFNHPSTQSQPQPSTTQLPPTSFDIPPPPPPQTVPTSPSDIPSSSTFIPTSTTNTIPPTSDIPSQSSNQTPSSETNPLLLNTDFKTLKNHPHDYIIGSIIDGVRTRSQSGLINECLYAAFLSQVVPKNYKQALEDPSWVDAMQMELQQFRKLKVWELVDLPPNKCPIGTKWVFRNKPNDRGVVIRNKARLVVQGFAQEEGIDYTEVFAPVARLEAIRIFLAHAANKNFKVYQMDVKCAFLYGDIDEEIYVCQSPGFEDPDFPSKVYKLDKSLYGLHQAPRIWYETLTQYLLSKGFSRGTIDMTLFKKEVNGELLIVQVYVDDIIFGSTNEGLCSEFEKVMMDRFEMTIMGEMCFFLGLQVEQKSDGILIHQEKYIKEILTKFGMDDSSPELIPFTAQTCLTYDDNGNPVDAHRYRSMIGSLMYLTASRPDITFAVCYCARFQAYPKESHEKAVKRIFRYLKGSSRLGLWYPKGGNFDLHAFSDSDHAGCRINRKSVTGRCQYLGECLVSWQSKKQTTVSLSTGEAEYIAASSCCCQVLWIQHQMMDYDINFLHTPLFCDNEAAVGIAKNPIHHTRTKHIETRIHAIRDAQEKGFIDIIPIETRKQKADLFTKTFEKPRFYELISMLGLISF</sequence>
<name>A0AAD8L4A5_TARER</name>
<proteinExistence type="predicted"/>
<dbReference type="InterPro" id="IPR013103">
    <property type="entry name" value="RVT_2"/>
</dbReference>
<reference evidence="4" key="1">
    <citation type="journal article" date="2023" name="bioRxiv">
        <title>Improved chromosome-level genome assembly for marigold (Tagetes erecta).</title>
        <authorList>
            <person name="Jiang F."/>
            <person name="Yuan L."/>
            <person name="Wang S."/>
            <person name="Wang H."/>
            <person name="Xu D."/>
            <person name="Wang A."/>
            <person name="Fan W."/>
        </authorList>
    </citation>
    <scope>NUCLEOTIDE SEQUENCE</scope>
    <source>
        <strain evidence="4">WSJ</strain>
        <tissue evidence="4">Leaf</tissue>
    </source>
</reference>
<dbReference type="PANTHER" id="PTHR11439">
    <property type="entry name" value="GAG-POL-RELATED RETROTRANSPOSON"/>
    <property type="match status" value="1"/>
</dbReference>
<feature type="compositionally biased region" description="Low complexity" evidence="1">
    <location>
        <begin position="119"/>
        <end position="138"/>
    </location>
</feature>
<dbReference type="Proteomes" id="UP001229421">
    <property type="component" value="Unassembled WGS sequence"/>
</dbReference>
<dbReference type="SUPFAM" id="SSF56672">
    <property type="entry name" value="DNA/RNA polymerases"/>
    <property type="match status" value="1"/>
</dbReference>
<dbReference type="AlphaFoldDB" id="A0AAD8L4A5"/>
<feature type="region of interest" description="Disordered" evidence="1">
    <location>
        <begin position="116"/>
        <end position="191"/>
    </location>
</feature>
<gene>
    <name evidence="4" type="ORF">QVD17_00045</name>
</gene>
<organism evidence="4 5">
    <name type="scientific">Tagetes erecta</name>
    <name type="common">African marigold</name>
    <dbReference type="NCBI Taxonomy" id="13708"/>
    <lineage>
        <taxon>Eukaryota</taxon>
        <taxon>Viridiplantae</taxon>
        <taxon>Streptophyta</taxon>
        <taxon>Embryophyta</taxon>
        <taxon>Tracheophyta</taxon>
        <taxon>Spermatophyta</taxon>
        <taxon>Magnoliopsida</taxon>
        <taxon>eudicotyledons</taxon>
        <taxon>Gunneridae</taxon>
        <taxon>Pentapetalae</taxon>
        <taxon>asterids</taxon>
        <taxon>campanulids</taxon>
        <taxon>Asterales</taxon>
        <taxon>Asteraceae</taxon>
        <taxon>Asteroideae</taxon>
        <taxon>Heliantheae alliance</taxon>
        <taxon>Tageteae</taxon>
        <taxon>Tagetes</taxon>
    </lineage>
</organism>
<accession>A0AAD8L4A5</accession>
<dbReference type="Pfam" id="PF07727">
    <property type="entry name" value="RVT_2"/>
    <property type="match status" value="1"/>
</dbReference>
<evidence type="ECO:0000259" key="3">
    <source>
        <dbReference type="Pfam" id="PF25597"/>
    </source>
</evidence>
<comment type="caution">
    <text evidence="4">The sequence shown here is derived from an EMBL/GenBank/DDBJ whole genome shotgun (WGS) entry which is preliminary data.</text>
</comment>
<evidence type="ECO:0008006" key="6">
    <source>
        <dbReference type="Google" id="ProtNLM"/>
    </source>
</evidence>
<evidence type="ECO:0000259" key="2">
    <source>
        <dbReference type="Pfam" id="PF07727"/>
    </source>
</evidence>
<dbReference type="CDD" id="cd09272">
    <property type="entry name" value="RNase_HI_RT_Ty1"/>
    <property type="match status" value="1"/>
</dbReference>
<feature type="compositionally biased region" description="Low complexity" evidence="1">
    <location>
        <begin position="148"/>
        <end position="178"/>
    </location>
</feature>
<dbReference type="InterPro" id="IPR057670">
    <property type="entry name" value="SH3_retrovirus"/>
</dbReference>
<keyword evidence="5" id="KW-1185">Reference proteome</keyword>
<dbReference type="PANTHER" id="PTHR11439:SF495">
    <property type="entry name" value="REVERSE TRANSCRIPTASE, RNA-DEPENDENT DNA POLYMERASE-RELATED"/>
    <property type="match status" value="1"/>
</dbReference>
<feature type="domain" description="Reverse transcriptase Ty1/copia-type" evidence="2">
    <location>
        <begin position="267"/>
        <end position="508"/>
    </location>
</feature>
<evidence type="ECO:0000313" key="5">
    <source>
        <dbReference type="Proteomes" id="UP001229421"/>
    </source>
</evidence>
<dbReference type="InterPro" id="IPR043502">
    <property type="entry name" value="DNA/RNA_pol_sf"/>
</dbReference>
<dbReference type="Pfam" id="PF25597">
    <property type="entry name" value="SH3_retrovirus"/>
    <property type="match status" value="1"/>
</dbReference>
<evidence type="ECO:0000313" key="4">
    <source>
        <dbReference type="EMBL" id="KAK1434308.1"/>
    </source>
</evidence>
<evidence type="ECO:0000256" key="1">
    <source>
        <dbReference type="SAM" id="MobiDB-lite"/>
    </source>
</evidence>